<name>A8IMA2_AZOC5</name>
<dbReference type="KEGG" id="azc:AZC_0516"/>
<proteinExistence type="predicted"/>
<feature type="domain" description="DUF1330" evidence="1">
    <location>
        <begin position="51"/>
        <end position="126"/>
    </location>
</feature>
<dbReference type="SUPFAM" id="SSF54909">
    <property type="entry name" value="Dimeric alpha+beta barrel"/>
    <property type="match status" value="1"/>
</dbReference>
<dbReference type="PANTHER" id="PTHR40257">
    <property type="match status" value="1"/>
</dbReference>
<reference evidence="2 3" key="6">
    <citation type="journal article" date="2011" name="Appl. Environ. Microbiol.">
        <title>Involvement of the azorhizobial chromosome partition gene (parA) in the onset of bacteroid differentiation during Sesbania rostrata stem nodule development.</title>
        <authorList>
            <person name="Liu CT."/>
            <person name="Lee KB."/>
            <person name="Wang YS."/>
            <person name="Peng MH."/>
            <person name="Lee KT."/>
            <person name="Suzuki S."/>
            <person name="Suzuki T."/>
            <person name="Oyaizu H."/>
        </authorList>
    </citation>
    <scope>NUCLEOTIDE SEQUENCE [LARGE SCALE GENOMIC DNA]</scope>
    <source>
        <strain evidence="3">ATCC 43989 / DSM 5975 / JCM 20966 / LMG 6465 / NBRC 14845 / NCIMB 13405 / ORS 571</strain>
    </source>
</reference>
<dbReference type="PANTHER" id="PTHR40257:SF1">
    <property type="entry name" value="DUF1330 DOMAIN-CONTAINING PROTEIN"/>
    <property type="match status" value="1"/>
</dbReference>
<dbReference type="HOGENOM" id="CLU_131535_0_0_5"/>
<evidence type="ECO:0000259" key="1">
    <source>
        <dbReference type="Pfam" id="PF07045"/>
    </source>
</evidence>
<organism evidence="2 3">
    <name type="scientific">Azorhizobium caulinodans (strain ATCC 43989 / DSM 5975 / JCM 20966 / LMG 6465 / NBRC 14845 / NCIMB 13405 / ORS 571)</name>
    <dbReference type="NCBI Taxonomy" id="438753"/>
    <lineage>
        <taxon>Bacteria</taxon>
        <taxon>Pseudomonadati</taxon>
        <taxon>Pseudomonadota</taxon>
        <taxon>Alphaproteobacteria</taxon>
        <taxon>Hyphomicrobiales</taxon>
        <taxon>Xanthobacteraceae</taxon>
        <taxon>Azorhizobium</taxon>
    </lineage>
</organism>
<reference evidence="2 3" key="3">
    <citation type="journal article" date="2008" name="BMC Genomics">
        <title>The genome of the versatile nitrogen fixer Azorhizobium caulinodans ORS571.</title>
        <authorList>
            <person name="Lee KB."/>
            <person name="Backer P.D."/>
            <person name="Aono T."/>
            <person name="Liu CT."/>
            <person name="Suzuki S."/>
            <person name="Suzuki T."/>
            <person name="Kaneko T."/>
            <person name="Yamada M."/>
            <person name="Tabata S."/>
            <person name="Kupfer D.M."/>
            <person name="Najar F.Z."/>
            <person name="Wiley G.B."/>
            <person name="Roe B."/>
            <person name="Binnewies T.T."/>
            <person name="Ussery D.W."/>
            <person name="D'Haeze W."/>
            <person name="Herder J.D."/>
            <person name="Gevers D."/>
            <person name="Vereecke D."/>
            <person name="Holsters M."/>
            <person name="Oyaizu H."/>
        </authorList>
    </citation>
    <scope>NUCLEOTIDE SEQUENCE [LARGE SCALE GENOMIC DNA]</scope>
    <source>
        <strain evidence="3">ATCC 43989 / DSM 5975 / JCM 20966 / LMG 6465 / NBRC 14845 / NCIMB 13405 / ORS 571</strain>
    </source>
</reference>
<reference evidence="3" key="2">
    <citation type="submission" date="2007-04" db="EMBL/GenBank/DDBJ databases">
        <title>Complete genome sequence of the nitrogen-fixing bacterium Azorhizobium caulinodans ORS571.</title>
        <authorList>
            <person name="Lee K.B."/>
            <person name="Backer P.D."/>
            <person name="Aono T."/>
            <person name="Liu C.T."/>
            <person name="Suzuki S."/>
            <person name="Suzuki T."/>
            <person name="Kaneko T."/>
            <person name="Yamada M."/>
            <person name="Tabata S."/>
            <person name="Kupfer D.M."/>
            <person name="Najar F.Z."/>
            <person name="Wiley G.B."/>
            <person name="Roe B."/>
            <person name="Binnewies T."/>
            <person name="Ussery D."/>
            <person name="Vereecke D."/>
            <person name="Gevers D."/>
            <person name="Holsters M."/>
            <person name="Oyaizu H."/>
        </authorList>
    </citation>
    <scope>NUCLEOTIDE SEQUENCE [LARGE SCALE GENOMIC DNA]</scope>
    <source>
        <strain evidence="3">ATCC 43989 / DSM 5975 / JCM 20966 / LMG 6465 / NBRC 14845 / NCIMB 13405 / ORS 571</strain>
    </source>
</reference>
<evidence type="ECO:0000313" key="3">
    <source>
        <dbReference type="Proteomes" id="UP000000270"/>
    </source>
</evidence>
<gene>
    <name evidence="2" type="ordered locus">AZC_0516</name>
</gene>
<dbReference type="STRING" id="438753.AZC_0516"/>
<keyword evidence="3" id="KW-1185">Reference proteome</keyword>
<dbReference type="InterPro" id="IPR010753">
    <property type="entry name" value="DUF1330"/>
</dbReference>
<reference evidence="2 3" key="1">
    <citation type="journal article" date="2007" name="Appl. Environ. Microbiol.">
        <title>Rhizobial factors required for stem nodule maturation and maintenance in Sesbania rostrata-Azorhizobium caulinodans ORS571 symbiosis.</title>
        <authorList>
            <person name="Suzuki S."/>
            <person name="Aono T."/>
            <person name="Lee KB."/>
            <person name="Suzuki T."/>
            <person name="Liu CT."/>
            <person name="Miwa H."/>
            <person name="Wakao S."/>
            <person name="Iki T."/>
            <person name="Oyaizu H."/>
        </authorList>
    </citation>
    <scope>NUCLEOTIDE SEQUENCE [LARGE SCALE GENOMIC DNA]</scope>
    <source>
        <strain evidence="3">ATCC 43989 / DSM 5975 / JCM 20966 / LMG 6465 / NBRC 14845 / NCIMB 13405 / ORS 571</strain>
    </source>
</reference>
<dbReference type="Gene3D" id="3.30.70.100">
    <property type="match status" value="1"/>
</dbReference>
<dbReference type="AlphaFoldDB" id="A8IMA2"/>
<dbReference type="Proteomes" id="UP000000270">
    <property type="component" value="Chromosome"/>
</dbReference>
<dbReference type="EMBL" id="AP009384">
    <property type="protein sequence ID" value="BAF86514.1"/>
    <property type="molecule type" value="Genomic_DNA"/>
</dbReference>
<dbReference type="InterPro" id="IPR011008">
    <property type="entry name" value="Dimeric_a/b-barrel"/>
</dbReference>
<dbReference type="RefSeq" id="WP_012169047.1">
    <property type="nucleotide sequence ID" value="NC_009937.1"/>
</dbReference>
<protein>
    <recommendedName>
        <fullName evidence="1">DUF1330 domain-containing protein</fullName>
    </recommendedName>
</protein>
<dbReference type="eggNOG" id="COG5470">
    <property type="taxonomic scope" value="Bacteria"/>
</dbReference>
<accession>A8IMA2</accession>
<sequence length="141" mass="15263">MSQAYLAPTEAAGRRFFSRDRQRPVMLNLLRFRTVADYSDAPDLAPATPISGAEAYALYVAHTLPLLQASGGAILWRGRADAFLIGPEEEMWDEVLLVQQASAAALLAMANGPAYRKVMGHRTAALADSRLLPLTELPLPG</sequence>
<dbReference type="Pfam" id="PF07045">
    <property type="entry name" value="DUF1330"/>
    <property type="match status" value="1"/>
</dbReference>
<evidence type="ECO:0000313" key="2">
    <source>
        <dbReference type="EMBL" id="BAF86514.1"/>
    </source>
</evidence>
<reference evidence="2 3" key="5">
    <citation type="journal article" date="2010" name="Appl. Environ. Microbiol.">
        <title>phrR-like gene praR of Azorhizobium caulinodans ORS571 is essential for symbiosis with Sesbania rostrata and is involved in expression of reb genes.</title>
        <authorList>
            <person name="Akiba N."/>
            <person name="Aono T."/>
            <person name="Toyazaki H."/>
            <person name="Sato S."/>
            <person name="Oyaizu H."/>
        </authorList>
    </citation>
    <scope>NUCLEOTIDE SEQUENCE [LARGE SCALE GENOMIC DNA]</scope>
    <source>
        <strain evidence="3">ATCC 43989 / DSM 5975 / JCM 20966 / LMG 6465 / NBRC 14845 / NCIMB 13405 / ORS 571</strain>
    </source>
</reference>
<reference evidence="2 3" key="4">
    <citation type="journal article" date="2009" name="Appl. Environ. Microbiol.">
        <title>Comparative genome-wide transcriptional profiling of Azorhizobium caulinodans ORS571 grown under free-living and symbiotic conditions.</title>
        <authorList>
            <person name="Tsukada S."/>
            <person name="Aono T."/>
            <person name="Akiba N."/>
            <person name="Lee KB."/>
            <person name="Liu CT."/>
            <person name="Toyazaki H."/>
            <person name="Oyaizu H."/>
        </authorList>
    </citation>
    <scope>NUCLEOTIDE SEQUENCE [LARGE SCALE GENOMIC DNA]</scope>
    <source>
        <strain evidence="3">ATCC 43989 / DSM 5975 / JCM 20966 / LMG 6465 / NBRC 14845 / NCIMB 13405 / ORS 571</strain>
    </source>
</reference>